<dbReference type="AlphaFoldDB" id="A0A2T4BUU3"/>
<feature type="transmembrane region" description="Helical" evidence="2">
    <location>
        <begin position="20"/>
        <end position="39"/>
    </location>
</feature>
<proteinExistence type="predicted"/>
<sequence>MVVSRCESVPLGPLARTKRMASLAVLVACAVLAGKGYMYSRHHLPTHTRPRGSKRNGEAGRGEMQASRPRLWERRRENVAEQTREADTVERKRMGSDKERREHV</sequence>
<dbReference type="EMBL" id="KZ679139">
    <property type="protein sequence ID" value="PTB73091.1"/>
    <property type="molecule type" value="Genomic_DNA"/>
</dbReference>
<evidence type="ECO:0000256" key="1">
    <source>
        <dbReference type="SAM" id="MobiDB-lite"/>
    </source>
</evidence>
<protein>
    <submittedName>
        <fullName evidence="3">Uncharacterized protein</fullName>
    </submittedName>
</protein>
<keyword evidence="4" id="KW-1185">Reference proteome</keyword>
<organism evidence="3 4">
    <name type="scientific">Trichoderma longibrachiatum ATCC 18648</name>
    <dbReference type="NCBI Taxonomy" id="983965"/>
    <lineage>
        <taxon>Eukaryota</taxon>
        <taxon>Fungi</taxon>
        <taxon>Dikarya</taxon>
        <taxon>Ascomycota</taxon>
        <taxon>Pezizomycotina</taxon>
        <taxon>Sordariomycetes</taxon>
        <taxon>Hypocreomycetidae</taxon>
        <taxon>Hypocreales</taxon>
        <taxon>Hypocreaceae</taxon>
        <taxon>Trichoderma</taxon>
    </lineage>
</organism>
<name>A0A2T4BUU3_TRILO</name>
<reference evidence="3 4" key="1">
    <citation type="submission" date="2016-07" db="EMBL/GenBank/DDBJ databases">
        <title>Multiple horizontal gene transfer events from other fungi enriched the ability of initially mycotrophic Trichoderma (Ascomycota) to feed on dead plant biomass.</title>
        <authorList>
            <consortium name="DOE Joint Genome Institute"/>
            <person name="Aerts A."/>
            <person name="Atanasova L."/>
            <person name="Chenthamara K."/>
            <person name="Zhang J."/>
            <person name="Grujic M."/>
            <person name="Henrissat B."/>
            <person name="Kuo A."/>
            <person name="Salamov A."/>
            <person name="Lipzen A."/>
            <person name="Labutti K."/>
            <person name="Barry K."/>
            <person name="Miao Y."/>
            <person name="Rahimi M.J."/>
            <person name="Shen Q."/>
            <person name="Grigoriev I.V."/>
            <person name="Kubicek C.P."/>
            <person name="Druzhinina I.S."/>
        </authorList>
    </citation>
    <scope>NUCLEOTIDE SEQUENCE [LARGE SCALE GENOMIC DNA]</scope>
    <source>
        <strain evidence="3 4">ATCC 18648</strain>
    </source>
</reference>
<evidence type="ECO:0000313" key="3">
    <source>
        <dbReference type="EMBL" id="PTB73091.1"/>
    </source>
</evidence>
<keyword evidence="2" id="KW-0472">Membrane</keyword>
<keyword evidence="2" id="KW-1133">Transmembrane helix</keyword>
<feature type="compositionally biased region" description="Basic residues" evidence="1">
    <location>
        <begin position="40"/>
        <end position="54"/>
    </location>
</feature>
<evidence type="ECO:0000313" key="4">
    <source>
        <dbReference type="Proteomes" id="UP000240760"/>
    </source>
</evidence>
<keyword evidence="2" id="KW-0812">Transmembrane</keyword>
<feature type="region of interest" description="Disordered" evidence="1">
    <location>
        <begin position="40"/>
        <end position="104"/>
    </location>
</feature>
<dbReference type="Proteomes" id="UP000240760">
    <property type="component" value="Unassembled WGS sequence"/>
</dbReference>
<accession>A0A2T4BUU3</accession>
<evidence type="ECO:0000256" key="2">
    <source>
        <dbReference type="SAM" id="Phobius"/>
    </source>
</evidence>
<gene>
    <name evidence="3" type="ORF">M440DRAFT_141515</name>
</gene>
<feature type="compositionally biased region" description="Basic and acidic residues" evidence="1">
    <location>
        <begin position="70"/>
        <end position="104"/>
    </location>
</feature>